<dbReference type="EMBL" id="LSRX01000059">
    <property type="protein sequence ID" value="OLQ11448.1"/>
    <property type="molecule type" value="Genomic_DNA"/>
</dbReference>
<gene>
    <name evidence="1" type="ORF">AK812_SmicGene4731</name>
</gene>
<dbReference type="Proteomes" id="UP000186817">
    <property type="component" value="Unassembled WGS sequence"/>
</dbReference>
<keyword evidence="2" id="KW-1185">Reference proteome</keyword>
<evidence type="ECO:0000313" key="1">
    <source>
        <dbReference type="EMBL" id="OLQ11448.1"/>
    </source>
</evidence>
<evidence type="ECO:0000313" key="2">
    <source>
        <dbReference type="Proteomes" id="UP000186817"/>
    </source>
</evidence>
<comment type="caution">
    <text evidence="1">The sequence shown here is derived from an EMBL/GenBank/DDBJ whole genome shotgun (WGS) entry which is preliminary data.</text>
</comment>
<accession>A0A1Q9EVI2</accession>
<proteinExistence type="predicted"/>
<dbReference type="AlphaFoldDB" id="A0A1Q9EVI2"/>
<name>A0A1Q9EVI2_SYMMI</name>
<organism evidence="1 2">
    <name type="scientific">Symbiodinium microadriaticum</name>
    <name type="common">Dinoflagellate</name>
    <name type="synonym">Zooxanthella microadriatica</name>
    <dbReference type="NCBI Taxonomy" id="2951"/>
    <lineage>
        <taxon>Eukaryota</taxon>
        <taxon>Sar</taxon>
        <taxon>Alveolata</taxon>
        <taxon>Dinophyceae</taxon>
        <taxon>Suessiales</taxon>
        <taxon>Symbiodiniaceae</taxon>
        <taxon>Symbiodinium</taxon>
    </lineage>
</organism>
<protein>
    <submittedName>
        <fullName evidence="1">Uncharacterized protein</fullName>
    </submittedName>
</protein>
<dbReference type="OrthoDB" id="10279156at2759"/>
<reference evidence="1 2" key="1">
    <citation type="submission" date="2016-02" db="EMBL/GenBank/DDBJ databases">
        <title>Genome analysis of coral dinoflagellate symbionts highlights evolutionary adaptations to a symbiotic lifestyle.</title>
        <authorList>
            <person name="Aranda M."/>
            <person name="Li Y."/>
            <person name="Liew Y.J."/>
            <person name="Baumgarten S."/>
            <person name="Simakov O."/>
            <person name="Wilson M."/>
            <person name="Piel J."/>
            <person name="Ashoor H."/>
            <person name="Bougouffa S."/>
            <person name="Bajic V.B."/>
            <person name="Ryu T."/>
            <person name="Ravasi T."/>
            <person name="Bayer T."/>
            <person name="Micklem G."/>
            <person name="Kim H."/>
            <person name="Bhak J."/>
            <person name="Lajeunesse T.C."/>
            <person name="Voolstra C.R."/>
        </authorList>
    </citation>
    <scope>NUCLEOTIDE SEQUENCE [LARGE SCALE GENOMIC DNA]</scope>
    <source>
        <strain evidence="1 2">CCMP2467</strain>
    </source>
</reference>
<sequence>MRLSAVCTGHDANVKMCIRPIGCKFGEIQESRASCLVRQILADPLAFCVLAVLLWRAWRLLLPDGSHATFISKLRVALPAADNTLQSLQCAGIIFLVDRSVQIAPSPRGALRRTASLEPFGHDACMDTDKTSDDEIIRSCTSTSAQVTGKQMLASFWGLPWHLSRDQRYTGSCRRCFCVGIEGSLPHMPTSLWNDGENTAGMSHGIA</sequence>